<accession>A0ABX9XSP4</accession>
<proteinExistence type="predicted"/>
<feature type="compositionally biased region" description="Polar residues" evidence="1">
    <location>
        <begin position="1"/>
        <end position="13"/>
    </location>
</feature>
<gene>
    <name evidence="2" type="ORF">EDC49_1274</name>
</gene>
<reference evidence="2 3" key="1">
    <citation type="submission" date="2018-11" db="EMBL/GenBank/DDBJ databases">
        <title>Genomic Encyclopedia of Type Strains, Phase IV (KMG-IV): sequencing the most valuable type-strain genomes for metagenomic binning, comparative biology and taxonomic classification.</title>
        <authorList>
            <person name="Goeker M."/>
        </authorList>
    </citation>
    <scope>NUCLEOTIDE SEQUENCE [LARGE SCALE GENOMIC DNA]</scope>
    <source>
        <strain evidence="2 3">DSM 25797</strain>
    </source>
</reference>
<dbReference type="EMBL" id="RKQT01000002">
    <property type="protein sequence ID" value="RPE93761.1"/>
    <property type="molecule type" value="Genomic_DNA"/>
</dbReference>
<name>A0ABX9XSP4_9PAST</name>
<protein>
    <submittedName>
        <fullName evidence="2">Uncharacterized protein</fullName>
    </submittedName>
</protein>
<evidence type="ECO:0000313" key="3">
    <source>
        <dbReference type="Proteomes" id="UP000276901"/>
    </source>
</evidence>
<dbReference type="Proteomes" id="UP000276901">
    <property type="component" value="Unassembled WGS sequence"/>
</dbReference>
<keyword evidence="3" id="KW-1185">Reference proteome</keyword>
<sequence length="45" mass="5177">MTENKNPITQLKQYKTAKNEPKEPVKTISIHQLKGKVLKIAIRAF</sequence>
<evidence type="ECO:0000256" key="1">
    <source>
        <dbReference type="SAM" id="MobiDB-lite"/>
    </source>
</evidence>
<evidence type="ECO:0000313" key="2">
    <source>
        <dbReference type="EMBL" id="RPE93761.1"/>
    </source>
</evidence>
<feature type="region of interest" description="Disordered" evidence="1">
    <location>
        <begin position="1"/>
        <end position="20"/>
    </location>
</feature>
<dbReference type="RefSeq" id="WP_165894246.1">
    <property type="nucleotide sequence ID" value="NZ_CP015029.1"/>
</dbReference>
<comment type="caution">
    <text evidence="2">The sequence shown here is derived from an EMBL/GenBank/DDBJ whole genome shotgun (WGS) entry which is preliminary data.</text>
</comment>
<organism evidence="2 3">
    <name type="scientific">Frederiksenia canicola</name>
    <dbReference type="NCBI Taxonomy" id="123824"/>
    <lineage>
        <taxon>Bacteria</taxon>
        <taxon>Pseudomonadati</taxon>
        <taxon>Pseudomonadota</taxon>
        <taxon>Gammaproteobacteria</taxon>
        <taxon>Pasteurellales</taxon>
        <taxon>Pasteurellaceae</taxon>
        <taxon>Frederiksenia</taxon>
    </lineage>
</organism>